<keyword evidence="2" id="KW-1185">Reference proteome</keyword>
<evidence type="ECO:0000313" key="2">
    <source>
        <dbReference type="Proteomes" id="UP000735302"/>
    </source>
</evidence>
<sequence length="96" mass="10313">NESPLGVPGLIGGVGGTVDSELAERSAVTLLLRVRAPLLAPWSELWPESLRSQCCGLAVYIKSNPSLSCLDSLCIFCSIPVPAWRPFCLFLLLTAR</sequence>
<dbReference type="EMBL" id="BLXT01004279">
    <property type="protein sequence ID" value="GFO11355.1"/>
    <property type="molecule type" value="Genomic_DNA"/>
</dbReference>
<protein>
    <submittedName>
        <fullName evidence="1">Uncharacterized protein</fullName>
    </submittedName>
</protein>
<proteinExistence type="predicted"/>
<feature type="non-terminal residue" evidence="1">
    <location>
        <position position="1"/>
    </location>
</feature>
<comment type="caution">
    <text evidence="1">The sequence shown here is derived from an EMBL/GenBank/DDBJ whole genome shotgun (WGS) entry which is preliminary data.</text>
</comment>
<organism evidence="1 2">
    <name type="scientific">Plakobranchus ocellatus</name>
    <dbReference type="NCBI Taxonomy" id="259542"/>
    <lineage>
        <taxon>Eukaryota</taxon>
        <taxon>Metazoa</taxon>
        <taxon>Spiralia</taxon>
        <taxon>Lophotrochozoa</taxon>
        <taxon>Mollusca</taxon>
        <taxon>Gastropoda</taxon>
        <taxon>Heterobranchia</taxon>
        <taxon>Euthyneura</taxon>
        <taxon>Panpulmonata</taxon>
        <taxon>Sacoglossa</taxon>
        <taxon>Placobranchoidea</taxon>
        <taxon>Plakobranchidae</taxon>
        <taxon>Plakobranchus</taxon>
    </lineage>
</organism>
<name>A0AAV4AWY8_9GAST</name>
<gene>
    <name evidence="1" type="ORF">PoB_003786000</name>
</gene>
<accession>A0AAV4AWY8</accession>
<dbReference type="AlphaFoldDB" id="A0AAV4AWY8"/>
<evidence type="ECO:0000313" key="1">
    <source>
        <dbReference type="EMBL" id="GFO11355.1"/>
    </source>
</evidence>
<dbReference type="Proteomes" id="UP000735302">
    <property type="component" value="Unassembled WGS sequence"/>
</dbReference>
<reference evidence="1 2" key="1">
    <citation type="journal article" date="2021" name="Elife">
        <title>Chloroplast acquisition without the gene transfer in kleptoplastic sea slugs, Plakobranchus ocellatus.</title>
        <authorList>
            <person name="Maeda T."/>
            <person name="Takahashi S."/>
            <person name="Yoshida T."/>
            <person name="Shimamura S."/>
            <person name="Takaki Y."/>
            <person name="Nagai Y."/>
            <person name="Toyoda A."/>
            <person name="Suzuki Y."/>
            <person name="Arimoto A."/>
            <person name="Ishii H."/>
            <person name="Satoh N."/>
            <person name="Nishiyama T."/>
            <person name="Hasebe M."/>
            <person name="Maruyama T."/>
            <person name="Minagawa J."/>
            <person name="Obokata J."/>
            <person name="Shigenobu S."/>
        </authorList>
    </citation>
    <scope>NUCLEOTIDE SEQUENCE [LARGE SCALE GENOMIC DNA]</scope>
</reference>